<name>A0A2C9VTT2_MANES</name>
<proteinExistence type="predicted"/>
<accession>A0A2C9VTT2</accession>
<evidence type="ECO:0000313" key="1">
    <source>
        <dbReference type="EMBL" id="OAY48893.1"/>
    </source>
</evidence>
<protein>
    <submittedName>
        <fullName evidence="1">Uncharacterized protein</fullName>
    </submittedName>
</protein>
<organism evidence="1">
    <name type="scientific">Manihot esculenta</name>
    <name type="common">Cassava</name>
    <name type="synonym">Jatropha manihot</name>
    <dbReference type="NCBI Taxonomy" id="3983"/>
    <lineage>
        <taxon>Eukaryota</taxon>
        <taxon>Viridiplantae</taxon>
        <taxon>Streptophyta</taxon>
        <taxon>Embryophyta</taxon>
        <taxon>Tracheophyta</taxon>
        <taxon>Spermatophyta</taxon>
        <taxon>Magnoliopsida</taxon>
        <taxon>eudicotyledons</taxon>
        <taxon>Gunneridae</taxon>
        <taxon>Pentapetalae</taxon>
        <taxon>rosids</taxon>
        <taxon>fabids</taxon>
        <taxon>Malpighiales</taxon>
        <taxon>Euphorbiaceae</taxon>
        <taxon>Crotonoideae</taxon>
        <taxon>Manihoteae</taxon>
        <taxon>Manihot</taxon>
    </lineage>
</organism>
<dbReference type="EMBL" id="CM004391">
    <property type="protein sequence ID" value="OAY48893.1"/>
    <property type="molecule type" value="Genomic_DNA"/>
</dbReference>
<dbReference type="AlphaFoldDB" id="A0A2C9VTT2"/>
<sequence length="100" mass="11331">MYQVEFSAAGQMGACVLPNASYSMQYIFPLFTATNCYSYSCTGTWSSSYPRTITSSNKAAIKHSCVRCHYNKHMFHRIVCNHLNKKSLKFRAAAKHANYS</sequence>
<gene>
    <name evidence="1" type="ORF">MANES_05G013400</name>
</gene>
<reference evidence="1" key="1">
    <citation type="submission" date="2016-02" db="EMBL/GenBank/DDBJ databases">
        <title>WGS assembly of Manihot esculenta.</title>
        <authorList>
            <person name="Bredeson J.V."/>
            <person name="Prochnik S.E."/>
            <person name="Lyons J.B."/>
            <person name="Schmutz J."/>
            <person name="Grimwood J."/>
            <person name="Vrebalov J."/>
            <person name="Bart R.S."/>
            <person name="Amuge T."/>
            <person name="Ferguson M.E."/>
            <person name="Green R."/>
            <person name="Putnam N."/>
            <person name="Stites J."/>
            <person name="Rounsley S."/>
            <person name="Rokhsar D.S."/>
        </authorList>
    </citation>
    <scope>NUCLEOTIDE SEQUENCE [LARGE SCALE GENOMIC DNA]</scope>
    <source>
        <tissue evidence="1">Leaf</tissue>
    </source>
</reference>